<evidence type="ECO:0000313" key="1">
    <source>
        <dbReference type="EMBL" id="KAI0083573.1"/>
    </source>
</evidence>
<name>A0ACB8TNK9_9APHY</name>
<reference evidence="1" key="1">
    <citation type="journal article" date="2021" name="Environ. Microbiol.">
        <title>Gene family expansions and transcriptome signatures uncover fungal adaptations to wood decay.</title>
        <authorList>
            <person name="Hage H."/>
            <person name="Miyauchi S."/>
            <person name="Viragh M."/>
            <person name="Drula E."/>
            <person name="Min B."/>
            <person name="Chaduli D."/>
            <person name="Navarro D."/>
            <person name="Favel A."/>
            <person name="Norest M."/>
            <person name="Lesage-Meessen L."/>
            <person name="Balint B."/>
            <person name="Merenyi Z."/>
            <person name="de Eugenio L."/>
            <person name="Morin E."/>
            <person name="Martinez A.T."/>
            <person name="Baldrian P."/>
            <person name="Stursova M."/>
            <person name="Martinez M.J."/>
            <person name="Novotny C."/>
            <person name="Magnuson J.K."/>
            <person name="Spatafora J.W."/>
            <person name="Maurice S."/>
            <person name="Pangilinan J."/>
            <person name="Andreopoulos W."/>
            <person name="LaButti K."/>
            <person name="Hundley H."/>
            <person name="Na H."/>
            <person name="Kuo A."/>
            <person name="Barry K."/>
            <person name="Lipzen A."/>
            <person name="Henrissat B."/>
            <person name="Riley R."/>
            <person name="Ahrendt S."/>
            <person name="Nagy L.G."/>
            <person name="Grigoriev I.V."/>
            <person name="Martin F."/>
            <person name="Rosso M.N."/>
        </authorList>
    </citation>
    <scope>NUCLEOTIDE SEQUENCE</scope>
    <source>
        <strain evidence="1">CBS 384.51</strain>
    </source>
</reference>
<gene>
    <name evidence="1" type="ORF">BDY19DRAFT_977432</name>
</gene>
<proteinExistence type="predicted"/>
<organism evidence="1 2">
    <name type="scientific">Irpex rosettiformis</name>
    <dbReference type="NCBI Taxonomy" id="378272"/>
    <lineage>
        <taxon>Eukaryota</taxon>
        <taxon>Fungi</taxon>
        <taxon>Dikarya</taxon>
        <taxon>Basidiomycota</taxon>
        <taxon>Agaricomycotina</taxon>
        <taxon>Agaricomycetes</taxon>
        <taxon>Polyporales</taxon>
        <taxon>Irpicaceae</taxon>
        <taxon>Irpex</taxon>
    </lineage>
</organism>
<dbReference type="Proteomes" id="UP001055072">
    <property type="component" value="Unassembled WGS sequence"/>
</dbReference>
<comment type="caution">
    <text evidence="1">The sequence shown here is derived from an EMBL/GenBank/DDBJ whole genome shotgun (WGS) entry which is preliminary data.</text>
</comment>
<protein>
    <submittedName>
        <fullName evidence="1">Uncharacterized protein</fullName>
    </submittedName>
</protein>
<evidence type="ECO:0000313" key="2">
    <source>
        <dbReference type="Proteomes" id="UP001055072"/>
    </source>
</evidence>
<keyword evidence="2" id="KW-1185">Reference proteome</keyword>
<sequence>MPEGPVLKAWAHRLHRQISTGKGLVKARFIFYPRCFAMGTSKKDYVTCTAEQDEGYDSAMDLVEDDRPVHGVPTHMDRERSRNKPWEYLLESRATGEFVAGVLGKVLAVAAGHHLVFINFGLEANVMRVSSEDYALLANPSQDVPGPNKNKGKAQKMRSFAIPDKFKATGSSKPGELRRLNIFLAIPCSDDTVWLFVDHVRLIRFHVFSCGIPWSAKDVQPQSKVWQHAWGDKYGLDWFGQRSYAHYQGLLDLLNQWRLKLCAQIAEGSALTSCVLDVISEDMAFFNGFGKHTAMDLLHELRMLPHMPVSQLIANDVFLIDFRTTYFVL</sequence>
<accession>A0ACB8TNK9</accession>
<dbReference type="EMBL" id="MU274960">
    <property type="protein sequence ID" value="KAI0083573.1"/>
    <property type="molecule type" value="Genomic_DNA"/>
</dbReference>